<evidence type="ECO:0000313" key="5">
    <source>
        <dbReference type="EMBL" id="OLP99309.1"/>
    </source>
</evidence>
<dbReference type="OrthoDB" id="434210at2759"/>
<dbReference type="Pfam" id="PF00078">
    <property type="entry name" value="RVT_1"/>
    <property type="match status" value="1"/>
</dbReference>
<evidence type="ECO:0000259" key="4">
    <source>
        <dbReference type="PROSITE" id="PS50878"/>
    </source>
</evidence>
<dbReference type="Proteomes" id="UP000186817">
    <property type="component" value="Unassembled WGS sequence"/>
</dbReference>
<dbReference type="InterPro" id="IPR000477">
    <property type="entry name" value="RT_dom"/>
</dbReference>
<proteinExistence type="predicted"/>
<reference evidence="5 6" key="1">
    <citation type="submission" date="2016-02" db="EMBL/GenBank/DDBJ databases">
        <title>Genome analysis of coral dinoflagellate symbionts highlights evolutionary adaptations to a symbiotic lifestyle.</title>
        <authorList>
            <person name="Aranda M."/>
            <person name="Li Y."/>
            <person name="Liew Y.J."/>
            <person name="Baumgarten S."/>
            <person name="Simakov O."/>
            <person name="Wilson M."/>
            <person name="Piel J."/>
            <person name="Ashoor H."/>
            <person name="Bougouffa S."/>
            <person name="Bajic V.B."/>
            <person name="Ryu T."/>
            <person name="Ravasi T."/>
            <person name="Bayer T."/>
            <person name="Micklem G."/>
            <person name="Kim H."/>
            <person name="Bhak J."/>
            <person name="Lajeunesse T.C."/>
            <person name="Voolstra C.R."/>
        </authorList>
    </citation>
    <scope>NUCLEOTIDE SEQUENCE [LARGE SCALE GENOMIC DNA]</scope>
    <source>
        <strain evidence="5 6">CCMP2467</strain>
    </source>
</reference>
<dbReference type="GO" id="GO:0008270">
    <property type="term" value="F:zinc ion binding"/>
    <property type="evidence" value="ECO:0007669"/>
    <property type="project" value="UniProtKB-KW"/>
</dbReference>
<dbReference type="EMBL" id="LSRX01000367">
    <property type="protein sequence ID" value="OLP99309.1"/>
    <property type="molecule type" value="Genomic_DNA"/>
</dbReference>
<dbReference type="PROSITE" id="PS50878">
    <property type="entry name" value="RT_POL"/>
    <property type="match status" value="1"/>
</dbReference>
<dbReference type="PROSITE" id="PS50157">
    <property type="entry name" value="ZINC_FINGER_C2H2_2"/>
    <property type="match status" value="1"/>
</dbReference>
<keyword evidence="1" id="KW-0479">Metal-binding</keyword>
<dbReference type="AlphaFoldDB" id="A0A1Q9DVV6"/>
<protein>
    <submittedName>
        <fullName evidence="5">LINE-1 retrotransposable element ORF2 protein</fullName>
    </submittedName>
</protein>
<feature type="domain" description="Reverse transcriptase" evidence="4">
    <location>
        <begin position="1"/>
        <end position="329"/>
    </location>
</feature>
<keyword evidence="6" id="KW-1185">Reference proteome</keyword>
<feature type="compositionally biased region" description="Polar residues" evidence="2">
    <location>
        <begin position="746"/>
        <end position="758"/>
    </location>
</feature>
<evidence type="ECO:0000259" key="3">
    <source>
        <dbReference type="PROSITE" id="PS50157"/>
    </source>
</evidence>
<accession>A0A1Q9DVV6</accession>
<keyword evidence="1" id="KW-0863">Zinc-finger</keyword>
<gene>
    <name evidence="5" type="ORF">AK812_SmicGene18159</name>
</gene>
<name>A0A1Q9DVV6_SYMMI</name>
<dbReference type="PROSITE" id="PS00028">
    <property type="entry name" value="ZINC_FINGER_C2H2_1"/>
    <property type="match status" value="1"/>
</dbReference>
<dbReference type="InterPro" id="IPR013087">
    <property type="entry name" value="Znf_C2H2_type"/>
</dbReference>
<comment type="caution">
    <text evidence="5">The sequence shown here is derived from an EMBL/GenBank/DDBJ whole genome shotgun (WGS) entry which is preliminary data.</text>
</comment>
<feature type="domain" description="C2H2-type" evidence="3">
    <location>
        <begin position="512"/>
        <end position="540"/>
    </location>
</feature>
<feature type="compositionally biased region" description="Polar residues" evidence="2">
    <location>
        <begin position="601"/>
        <end position="611"/>
    </location>
</feature>
<evidence type="ECO:0000256" key="2">
    <source>
        <dbReference type="SAM" id="MobiDB-lite"/>
    </source>
</evidence>
<sequence>MRGRAVSVRNVVAAWKQYVLFRRAYQALRQASRNRRASWLEAQVISAEEAAQRNDIATVYRIVNQIAPKKRRDRVRIRSAAGHILSAEQEYEEIFRYFSRAFQRDADFEYSTEGLQIVFTAEELGEAISKLKSGKAVPTGSVPADVWGVCPQLFAERYCKVESRCYGGIMLSLDLSRAFDELPRAVLLRTLEYAGTPPELCAIIISVHEACKYTVHHGGQVGSFHMAKGVRQGCTLAPLLYSLYTCWLYDELSRRTDEVWAARLLTLFADDTHVPFEIECAADLGFAVRAIRCVFSLFKETGMVVNAGKSKVVVGLRGSAARRWLRRRCCVTDGSTALNFGTPHDPLVIPRVASFVHLGVVASYGSFEALTLSHRLKAASSNRQRLMSVLHCGRFALRHRVRLYVACIRSTLHFGLHAVGVTPATLRRLEAYDARALRAIARSPVHLTRESNDSLRRRLGVASPLAALQKMLGRRQVHSSDEHSRYVYGERLLQLQQVTTAVAAEDAFFQGIPCPECGQYFLNHRHMRSHRACKHAPLKRQSTKAPRAQSQGTGAVSADTYASFALDGMPNCRFCKQSFTRVEGLKKHILQGCQCFTQPERSPPEVTSASGVQVAPERGESTRPATPLVASAQSSTALYADADFIRDLRADWRAVVAKDNIKTSLSTYCVFCHQWISLEGLKMADPMAVETKATVAQAELDLVFGSPASKEGVQEDRPPKWTKQEGGKGAQQAWGGWGNRSKRQWEPTTQSSEGVPDKQTQALLQVATRLILRHESELARLRADTSFVLFIDTGSHSCLQMLRDAGSRWSDLYAKGQVTMPLRTMLMMGLVQSLKQTIDEVRRSEERLARCKDAGWILEGSLPINPNWVYFGWDPKQKQQVVLETDAVSTSDILTMLDSMESLLRKDGVLQNFKSAKQPEELENAEVAPFVLTISLRTQAADEMHHIFSRLSGNACCKLLGFRVRPERIVRQPLAKQLETKFQETAFCDWKSNANWRARAAT</sequence>
<feature type="compositionally biased region" description="Basic and acidic residues" evidence="2">
    <location>
        <begin position="712"/>
        <end position="726"/>
    </location>
</feature>
<keyword evidence="1" id="KW-0862">Zinc</keyword>
<dbReference type="PANTHER" id="PTHR19446">
    <property type="entry name" value="REVERSE TRANSCRIPTASES"/>
    <property type="match status" value="1"/>
</dbReference>
<organism evidence="5 6">
    <name type="scientific">Symbiodinium microadriaticum</name>
    <name type="common">Dinoflagellate</name>
    <name type="synonym">Zooxanthella microadriatica</name>
    <dbReference type="NCBI Taxonomy" id="2951"/>
    <lineage>
        <taxon>Eukaryota</taxon>
        <taxon>Sar</taxon>
        <taxon>Alveolata</taxon>
        <taxon>Dinophyceae</taxon>
        <taxon>Suessiales</taxon>
        <taxon>Symbiodiniaceae</taxon>
        <taxon>Symbiodinium</taxon>
    </lineage>
</organism>
<feature type="region of interest" description="Disordered" evidence="2">
    <location>
        <begin position="601"/>
        <end position="628"/>
    </location>
</feature>
<evidence type="ECO:0000256" key="1">
    <source>
        <dbReference type="PROSITE-ProRule" id="PRU00042"/>
    </source>
</evidence>
<evidence type="ECO:0000313" key="6">
    <source>
        <dbReference type="Proteomes" id="UP000186817"/>
    </source>
</evidence>
<feature type="region of interest" description="Disordered" evidence="2">
    <location>
        <begin position="707"/>
        <end position="758"/>
    </location>
</feature>